<dbReference type="AlphaFoldDB" id="A0A1G7B918"/>
<keyword evidence="1" id="KW-0812">Transmembrane</keyword>
<dbReference type="OrthoDB" id="9808690at2"/>
<sequence length="219" mass="24094">MTLVKFKFAWALVALTLSSGVIAFLLTEPETQVPVHWNIYGEVDNWAEPAFAFFLLPGIQVLIMLIFAALPLLEPRKDNITKSRKAIHAIILGTVGVMTVAQSAIVAGAFGYDPIGPNSVIAAVGVLIAVMGNYMSKLKSNFFIGVRNPWTLSSDTVWRKTHRRAAKLFIVAGGLIFLGSFFVPGPYLAALLLGTILPITFYVIFYSWRLWQHEKAGPK</sequence>
<dbReference type="PANTHER" id="PTHR37810">
    <property type="entry name" value="IMMUNITY PROTEIN SDPI"/>
    <property type="match status" value="1"/>
</dbReference>
<gene>
    <name evidence="3" type="ORF">SAMN04488071_2415</name>
</gene>
<accession>A0A1G7B918</accession>
<dbReference type="InterPro" id="IPR026272">
    <property type="entry name" value="SdpI"/>
</dbReference>
<evidence type="ECO:0000259" key="2">
    <source>
        <dbReference type="Pfam" id="PF07853"/>
    </source>
</evidence>
<feature type="transmembrane region" description="Helical" evidence="1">
    <location>
        <begin position="86"/>
        <end position="109"/>
    </location>
</feature>
<dbReference type="RefSeq" id="WP_068307500.1">
    <property type="nucleotide sequence ID" value="NZ_FNAK01000005.1"/>
</dbReference>
<keyword evidence="4" id="KW-1185">Reference proteome</keyword>
<dbReference type="Pfam" id="PF13630">
    <property type="entry name" value="SdpI"/>
    <property type="match status" value="1"/>
</dbReference>
<dbReference type="InterPro" id="IPR025962">
    <property type="entry name" value="SdpI/YhfL"/>
</dbReference>
<feature type="transmembrane region" description="Helical" evidence="1">
    <location>
        <begin position="189"/>
        <end position="211"/>
    </location>
</feature>
<reference evidence="3 4" key="1">
    <citation type="submission" date="2016-10" db="EMBL/GenBank/DDBJ databases">
        <authorList>
            <person name="de Groot N.N."/>
        </authorList>
    </citation>
    <scope>NUCLEOTIDE SEQUENCE [LARGE SCALE GENOMIC DNA]</scope>
    <source>
        <strain evidence="3 4">CGMCC 1.9109</strain>
    </source>
</reference>
<keyword evidence="1" id="KW-1133">Transmembrane helix</keyword>
<dbReference type="STRING" id="637679.GCA_001550055_03580"/>
<name>A0A1G7B918_9PROT</name>
<feature type="transmembrane region" description="Helical" evidence="1">
    <location>
        <begin position="115"/>
        <end position="134"/>
    </location>
</feature>
<feature type="transmembrane region" description="Helical" evidence="1">
    <location>
        <begin position="50"/>
        <end position="74"/>
    </location>
</feature>
<evidence type="ECO:0000256" key="1">
    <source>
        <dbReference type="SAM" id="Phobius"/>
    </source>
</evidence>
<dbReference type="Proteomes" id="UP000183685">
    <property type="component" value="Unassembled WGS sequence"/>
</dbReference>
<organism evidence="3 4">
    <name type="scientific">Kordiimonas lacus</name>
    <dbReference type="NCBI Taxonomy" id="637679"/>
    <lineage>
        <taxon>Bacteria</taxon>
        <taxon>Pseudomonadati</taxon>
        <taxon>Pseudomonadota</taxon>
        <taxon>Alphaproteobacteria</taxon>
        <taxon>Kordiimonadales</taxon>
        <taxon>Kordiimonadaceae</taxon>
        <taxon>Kordiimonas</taxon>
    </lineage>
</organism>
<proteinExistence type="predicted"/>
<keyword evidence="1" id="KW-0472">Membrane</keyword>
<protein>
    <submittedName>
        <fullName evidence="3">Uncharacterized membrane protein</fullName>
    </submittedName>
</protein>
<dbReference type="PANTHER" id="PTHR37810:SF5">
    <property type="entry name" value="IMMUNITY PROTEIN SDPI"/>
    <property type="match status" value="1"/>
</dbReference>
<evidence type="ECO:0000313" key="4">
    <source>
        <dbReference type="Proteomes" id="UP000183685"/>
    </source>
</evidence>
<dbReference type="PIRSF" id="PIRSF038959">
    <property type="entry name" value="SdpI"/>
    <property type="match status" value="1"/>
</dbReference>
<dbReference type="EMBL" id="FNAK01000005">
    <property type="protein sequence ID" value="SDE23452.1"/>
    <property type="molecule type" value="Genomic_DNA"/>
</dbReference>
<evidence type="ECO:0000313" key="3">
    <source>
        <dbReference type="EMBL" id="SDE23452.1"/>
    </source>
</evidence>
<dbReference type="InterPro" id="IPR012867">
    <property type="entry name" value="DUF1648"/>
</dbReference>
<dbReference type="GO" id="GO:0009636">
    <property type="term" value="P:response to toxic substance"/>
    <property type="evidence" value="ECO:0007669"/>
    <property type="project" value="TreeGrafter"/>
</dbReference>
<dbReference type="Pfam" id="PF07853">
    <property type="entry name" value="DUF1648"/>
    <property type="match status" value="1"/>
</dbReference>
<feature type="transmembrane region" description="Helical" evidence="1">
    <location>
        <begin position="165"/>
        <end position="183"/>
    </location>
</feature>
<feature type="domain" description="DUF1648" evidence="2">
    <location>
        <begin position="31"/>
        <end position="60"/>
    </location>
</feature>